<evidence type="ECO:0000313" key="2">
    <source>
        <dbReference type="Proteomes" id="UP000279029"/>
    </source>
</evidence>
<organism evidence="1 2">
    <name type="scientific">Petrocella atlantisensis</name>
    <dbReference type="NCBI Taxonomy" id="2173034"/>
    <lineage>
        <taxon>Bacteria</taxon>
        <taxon>Bacillati</taxon>
        <taxon>Bacillota</taxon>
        <taxon>Clostridia</taxon>
        <taxon>Lachnospirales</taxon>
        <taxon>Vallitaleaceae</taxon>
        <taxon>Petrocella</taxon>
    </lineage>
</organism>
<proteinExistence type="predicted"/>
<keyword evidence="2" id="KW-1185">Reference proteome</keyword>
<protein>
    <submittedName>
        <fullName evidence="1">Uncharacterized protein</fullName>
    </submittedName>
</protein>
<evidence type="ECO:0000313" key="1">
    <source>
        <dbReference type="EMBL" id="VDN46233.1"/>
    </source>
</evidence>
<dbReference type="KEGG" id="cbar:PATL70BA_0382"/>
<gene>
    <name evidence="1" type="ORF">PATL70BA_0382</name>
</gene>
<dbReference type="Proteomes" id="UP000279029">
    <property type="component" value="Chromosome"/>
</dbReference>
<name>A0A3P7P7N7_9FIRM</name>
<dbReference type="EMBL" id="LR130778">
    <property type="protein sequence ID" value="VDN46233.1"/>
    <property type="molecule type" value="Genomic_DNA"/>
</dbReference>
<accession>A0A3P7P7N7</accession>
<dbReference type="AlphaFoldDB" id="A0A3P7P7N7"/>
<sequence>MILKSPENETLIEMIQEIVPTYRNNTEVNNENKHRIESIERYKLAKA</sequence>
<reference evidence="1 2" key="1">
    <citation type="submission" date="2018-09" db="EMBL/GenBank/DDBJ databases">
        <authorList>
            <person name="Postec A."/>
        </authorList>
    </citation>
    <scope>NUCLEOTIDE SEQUENCE [LARGE SCALE GENOMIC DNA]</scope>
    <source>
        <strain evidence="1">70B-A</strain>
    </source>
</reference>